<evidence type="ECO:0000256" key="2">
    <source>
        <dbReference type="ARBA" id="ARBA00022670"/>
    </source>
</evidence>
<dbReference type="FunFam" id="2.40.10.10:FF:000120">
    <property type="entry name" value="Putative serine protease"/>
    <property type="match status" value="1"/>
</dbReference>
<dbReference type="InterPro" id="IPR043504">
    <property type="entry name" value="Peptidase_S1_PA_chymotrypsin"/>
</dbReference>
<keyword evidence="3" id="KW-0732">Signal</keyword>
<name>A0A8J5N0Z9_HOMAM</name>
<dbReference type="SUPFAM" id="SSF50494">
    <property type="entry name" value="Trypsin-like serine proteases"/>
    <property type="match status" value="1"/>
</dbReference>
<dbReference type="InterPro" id="IPR001314">
    <property type="entry name" value="Peptidase_S1A"/>
</dbReference>
<dbReference type="PROSITE" id="PS00134">
    <property type="entry name" value="TRYPSIN_HIS"/>
    <property type="match status" value="1"/>
</dbReference>
<dbReference type="CDD" id="cd00190">
    <property type="entry name" value="Tryp_SPc"/>
    <property type="match status" value="1"/>
</dbReference>
<dbReference type="InterPro" id="IPR018114">
    <property type="entry name" value="TRYPSIN_HIS"/>
</dbReference>
<evidence type="ECO:0000259" key="12">
    <source>
        <dbReference type="PROSITE" id="PS50240"/>
    </source>
</evidence>
<dbReference type="EC" id="3.4.21.84" evidence="10"/>
<dbReference type="PROSITE" id="PS50240">
    <property type="entry name" value="TRYPSIN_DOM"/>
    <property type="match status" value="1"/>
</dbReference>
<evidence type="ECO:0000256" key="10">
    <source>
        <dbReference type="ARBA" id="ARBA00066707"/>
    </source>
</evidence>
<keyword evidence="4" id="KW-0378">Hydrolase</keyword>
<dbReference type="GO" id="GO:0042381">
    <property type="term" value="P:hemolymph coagulation"/>
    <property type="evidence" value="ECO:0007669"/>
    <property type="project" value="UniProtKB-KW"/>
</dbReference>
<feature type="compositionally biased region" description="Basic residues" evidence="11">
    <location>
        <begin position="77"/>
        <end position="90"/>
    </location>
</feature>
<keyword evidence="1" id="KW-0768">Sushi</keyword>
<feature type="region of interest" description="Disordered" evidence="11">
    <location>
        <begin position="64"/>
        <end position="92"/>
    </location>
</feature>
<dbReference type="AlphaFoldDB" id="A0A8J5N0Z9"/>
<comment type="catalytic activity">
    <reaction evidence="9">
        <text>Selective cleavage of 103-Arg-|-Ser-104 and 124-Ile-|-Ile-125 bonds in Limulus clotting factor B to form activated factor B. Cleavage of -Pro-Arg-|-Xaa- bonds in synthetic substrates.</text>
        <dbReference type="EC" id="3.4.21.84"/>
    </reaction>
</comment>
<keyword evidence="13" id="KW-0812">Transmembrane</keyword>
<evidence type="ECO:0000256" key="11">
    <source>
        <dbReference type="SAM" id="MobiDB-lite"/>
    </source>
</evidence>
<proteinExistence type="inferred from homology"/>
<keyword evidence="13" id="KW-0472">Membrane</keyword>
<dbReference type="Proteomes" id="UP000747542">
    <property type="component" value="Unassembled WGS sequence"/>
</dbReference>
<comment type="similarity">
    <text evidence="8">Belongs to the peptidase S1 family. CLIP subfamily.</text>
</comment>
<dbReference type="PANTHER" id="PTHR24256">
    <property type="entry name" value="TRYPTASE-RELATED"/>
    <property type="match status" value="1"/>
</dbReference>
<keyword evidence="2 13" id="KW-0645">Protease</keyword>
<evidence type="ECO:0000256" key="7">
    <source>
        <dbReference type="ARBA" id="ARBA00023157"/>
    </source>
</evidence>
<evidence type="ECO:0000256" key="3">
    <source>
        <dbReference type="ARBA" id="ARBA00022729"/>
    </source>
</evidence>
<evidence type="ECO:0000256" key="8">
    <source>
        <dbReference type="ARBA" id="ARBA00024195"/>
    </source>
</evidence>
<dbReference type="GO" id="GO:0004252">
    <property type="term" value="F:serine-type endopeptidase activity"/>
    <property type="evidence" value="ECO:0007669"/>
    <property type="project" value="InterPro"/>
</dbReference>
<gene>
    <name evidence="13" type="primary">Tmprss3-L2</name>
    <name evidence="13" type="ORF">Hamer_G013448</name>
</gene>
<feature type="domain" description="Peptidase S1" evidence="12">
    <location>
        <begin position="162"/>
        <end position="401"/>
    </location>
</feature>
<comment type="caution">
    <text evidence="13">The sequence shown here is derived from an EMBL/GenBank/DDBJ whole genome shotgun (WGS) entry which is preliminary data.</text>
</comment>
<dbReference type="InterPro" id="IPR009003">
    <property type="entry name" value="Peptidase_S1_PA"/>
</dbReference>
<organism evidence="13 14">
    <name type="scientific">Homarus americanus</name>
    <name type="common">American lobster</name>
    <dbReference type="NCBI Taxonomy" id="6706"/>
    <lineage>
        <taxon>Eukaryota</taxon>
        <taxon>Metazoa</taxon>
        <taxon>Ecdysozoa</taxon>
        <taxon>Arthropoda</taxon>
        <taxon>Crustacea</taxon>
        <taxon>Multicrustacea</taxon>
        <taxon>Malacostraca</taxon>
        <taxon>Eumalacostraca</taxon>
        <taxon>Eucarida</taxon>
        <taxon>Decapoda</taxon>
        <taxon>Pleocyemata</taxon>
        <taxon>Astacidea</taxon>
        <taxon>Nephropoidea</taxon>
        <taxon>Nephropidae</taxon>
        <taxon>Homarus</taxon>
    </lineage>
</organism>
<protein>
    <recommendedName>
        <fullName evidence="10">limulus clotting factor C</fullName>
        <ecNumber evidence="10">3.4.21.84</ecNumber>
    </recommendedName>
</protein>
<keyword evidence="6" id="KW-0720">Serine protease</keyword>
<evidence type="ECO:0000313" key="14">
    <source>
        <dbReference type="Proteomes" id="UP000747542"/>
    </source>
</evidence>
<evidence type="ECO:0000256" key="1">
    <source>
        <dbReference type="ARBA" id="ARBA00022659"/>
    </source>
</evidence>
<evidence type="ECO:0000256" key="9">
    <source>
        <dbReference type="ARBA" id="ARBA00052079"/>
    </source>
</evidence>
<dbReference type="EMBL" id="JAHLQT010013773">
    <property type="protein sequence ID" value="KAG7170632.1"/>
    <property type="molecule type" value="Genomic_DNA"/>
</dbReference>
<dbReference type="GO" id="GO:0006508">
    <property type="term" value="P:proteolysis"/>
    <property type="evidence" value="ECO:0007669"/>
    <property type="project" value="UniProtKB-KW"/>
</dbReference>
<evidence type="ECO:0000256" key="6">
    <source>
        <dbReference type="ARBA" id="ARBA00022825"/>
    </source>
</evidence>
<dbReference type="Pfam" id="PF00089">
    <property type="entry name" value="Trypsin"/>
    <property type="match status" value="1"/>
</dbReference>
<sequence length="401" mass="43289">MYTVIIISCLSIDNVALNGLNNSGLIAAVGPPAPPPSTSYRSCGTRGPTFNQGTRGHAARRLGITGPLGPDRVTFTGRRKSGSRRPVNTRRRTEIVTQRSRVSNKSPVEVQQGDVEMRQGVVASSVPTFTGIVNTRSWGGPDLSDTLFGFYTGPRSIFSNRITFGQVAGIYEFPWQVAMTTNGRFHCGGSIIGDQHVLTAAHCVSSYKDRPHALTLSLGDWDLSTKNDGPSENAVIAKITVHPKYSRTTLQNDLAVLKLAKTITFTQDIQKICLPSTQLNLVDEQATVAGWGRDENGNLQSQLHHLQAKIITNSLCDQRWNKQGSPTGFIVSSMLCMDSTNGDSCNGDSGGPSIIEFPPGSGKYVQVGLVSFGSGSCTDANLPGVYTRVSYYLNWIQSNMN</sequence>
<evidence type="ECO:0000256" key="4">
    <source>
        <dbReference type="ARBA" id="ARBA00022801"/>
    </source>
</evidence>
<dbReference type="InterPro" id="IPR051487">
    <property type="entry name" value="Ser/Thr_Proteases_Immune/Dev"/>
</dbReference>
<keyword evidence="14" id="KW-1185">Reference proteome</keyword>
<evidence type="ECO:0000313" key="13">
    <source>
        <dbReference type="EMBL" id="KAG7170632.1"/>
    </source>
</evidence>
<dbReference type="SMART" id="SM00020">
    <property type="entry name" value="Tryp_SPc"/>
    <property type="match status" value="1"/>
</dbReference>
<keyword evidence="7" id="KW-1015">Disulfide bond</keyword>
<accession>A0A8J5N0Z9</accession>
<evidence type="ECO:0000256" key="5">
    <source>
        <dbReference type="ARBA" id="ARBA00022820"/>
    </source>
</evidence>
<dbReference type="Gene3D" id="2.40.10.10">
    <property type="entry name" value="Trypsin-like serine proteases"/>
    <property type="match status" value="1"/>
</dbReference>
<dbReference type="InterPro" id="IPR001254">
    <property type="entry name" value="Trypsin_dom"/>
</dbReference>
<reference evidence="13" key="1">
    <citation type="journal article" date="2021" name="Sci. Adv.">
        <title>The American lobster genome reveals insights on longevity, neural, and immune adaptations.</title>
        <authorList>
            <person name="Polinski J.M."/>
            <person name="Zimin A.V."/>
            <person name="Clark K.F."/>
            <person name="Kohn A.B."/>
            <person name="Sadowski N."/>
            <person name="Timp W."/>
            <person name="Ptitsyn A."/>
            <person name="Khanna P."/>
            <person name="Romanova D.Y."/>
            <person name="Williams P."/>
            <person name="Greenwood S.J."/>
            <person name="Moroz L.L."/>
            <person name="Walt D.R."/>
            <person name="Bodnar A.G."/>
        </authorList>
    </citation>
    <scope>NUCLEOTIDE SEQUENCE</scope>
    <source>
        <strain evidence="13">GMGI-L3</strain>
    </source>
</reference>
<keyword evidence="5" id="KW-0353">Hemolymph clotting</keyword>
<dbReference type="PRINTS" id="PR00722">
    <property type="entry name" value="CHYMOTRYPSIN"/>
</dbReference>